<evidence type="ECO:0000313" key="1">
    <source>
        <dbReference type="EMBL" id="RLK58702.1"/>
    </source>
</evidence>
<comment type="caution">
    <text evidence="1">The sequence shown here is derived from an EMBL/GenBank/DDBJ whole genome shotgun (WGS) entry which is preliminary data.</text>
</comment>
<dbReference type="OrthoDB" id="9795689at2"/>
<accession>A0A421B2R6</accession>
<gene>
    <name evidence="1" type="ORF">CLV68_3175</name>
</gene>
<dbReference type="Gene3D" id="3.30.70.1200">
    <property type="entry name" value="Crispr-associated protein, domain 1"/>
    <property type="match status" value="1"/>
</dbReference>
<name>A0A421B2R6_9PSEU</name>
<organism evidence="1 2">
    <name type="scientific">Actinokineospora cianjurensis</name>
    <dbReference type="NCBI Taxonomy" id="585224"/>
    <lineage>
        <taxon>Bacteria</taxon>
        <taxon>Bacillati</taxon>
        <taxon>Actinomycetota</taxon>
        <taxon>Actinomycetes</taxon>
        <taxon>Pseudonocardiales</taxon>
        <taxon>Pseudonocardiaceae</taxon>
        <taxon>Actinokineospora</taxon>
    </lineage>
</organism>
<dbReference type="Pfam" id="PF08798">
    <property type="entry name" value="CRISPR_assoc"/>
    <property type="match status" value="1"/>
</dbReference>
<dbReference type="Proteomes" id="UP000282454">
    <property type="component" value="Unassembled WGS sequence"/>
</dbReference>
<dbReference type="InterPro" id="IPR010179">
    <property type="entry name" value="CRISPR-assoc_prot_Cse3"/>
</dbReference>
<keyword evidence="2" id="KW-1185">Reference proteome</keyword>
<dbReference type="EMBL" id="RCDD01000002">
    <property type="protein sequence ID" value="RLK58702.1"/>
    <property type="molecule type" value="Genomic_DNA"/>
</dbReference>
<dbReference type="SMART" id="SM01101">
    <property type="entry name" value="CRISPR_assoc"/>
    <property type="match status" value="1"/>
</dbReference>
<dbReference type="Gene3D" id="3.30.70.1210">
    <property type="entry name" value="Crispr-associated protein, domain 2"/>
    <property type="match status" value="1"/>
</dbReference>
<dbReference type="AlphaFoldDB" id="A0A421B2R6"/>
<reference evidence="1 2" key="1">
    <citation type="submission" date="2018-10" db="EMBL/GenBank/DDBJ databases">
        <title>Genomic Encyclopedia of Archaeal and Bacterial Type Strains, Phase II (KMG-II): from individual species to whole genera.</title>
        <authorList>
            <person name="Goeker M."/>
        </authorList>
    </citation>
    <scope>NUCLEOTIDE SEQUENCE [LARGE SCALE GENOMIC DNA]</scope>
    <source>
        <strain evidence="1 2">DSM 45657</strain>
    </source>
</reference>
<sequence>MTAFLTRFEINPARRQARNLLGSPHRLHAAVLAAFPDAHRSPTAAGRVLWRLDQDEHRTVLYLVSPSAPDLTHLVEQAGWPTTHGWDTRDYTPLLDRLRAGARYAFRLTANPARSQRRKPTDTRSQRYAHVTAAQQTQWLLDRVAGHGATICDGFDKEPDLAVRDRRTWRFPRAGNTVTLATAAFEGRLEVTDPAALRAALVSGIGPAKGYGCGLLTLAPAR</sequence>
<protein>
    <submittedName>
        <fullName evidence="1">CRISPR-associated Cse3 family protein</fullName>
    </submittedName>
</protein>
<dbReference type="RefSeq" id="WP_121391451.1">
    <property type="nucleotide sequence ID" value="NZ_RCDD01000002.1"/>
</dbReference>
<dbReference type="SUPFAM" id="SSF117987">
    <property type="entry name" value="CRISPR-associated protein"/>
    <property type="match status" value="2"/>
</dbReference>
<evidence type="ECO:0000313" key="2">
    <source>
        <dbReference type="Proteomes" id="UP000282454"/>
    </source>
</evidence>
<proteinExistence type="predicted"/>
<dbReference type="NCBIfam" id="TIGR01907">
    <property type="entry name" value="casE_Cse3"/>
    <property type="match status" value="1"/>
</dbReference>
<dbReference type="CDD" id="cd09727">
    <property type="entry name" value="Cas6_I-E"/>
    <property type="match status" value="1"/>
</dbReference>